<dbReference type="Proteomes" id="UP000001491">
    <property type="component" value="Chromosome"/>
</dbReference>
<gene>
    <name evidence="1" type="ordered locus">MCJ_005040</name>
</gene>
<evidence type="ECO:0000313" key="1">
    <source>
        <dbReference type="EMBL" id="CAT05209.1"/>
    </source>
</evidence>
<dbReference type="EMBL" id="FM864216">
    <property type="protein sequence ID" value="CAT05209.1"/>
    <property type="molecule type" value="Genomic_DNA"/>
</dbReference>
<proteinExistence type="predicted"/>
<dbReference type="HOGENOM" id="CLU_1228778_0_0_14"/>
<evidence type="ECO:0000313" key="2">
    <source>
        <dbReference type="Proteomes" id="UP000001491"/>
    </source>
</evidence>
<protein>
    <submittedName>
        <fullName evidence="1">Uncharacterized protein</fullName>
    </submittedName>
</protein>
<accession>C5J6U6</accession>
<reference evidence="2" key="1">
    <citation type="journal article" date="2009" name="BMC Bioinformatics">
        <title>The Mycoplasma conjunctivae genome sequencing, annotation and analysis.</title>
        <authorList>
            <person name="Calderon-Copete S.P."/>
            <person name="Wigger G."/>
            <person name="Wunderlin C."/>
            <person name="Schmidheini T."/>
            <person name="Frey J."/>
            <person name="Quail M.A."/>
            <person name="Falquet L."/>
        </authorList>
    </citation>
    <scope>NUCLEOTIDE SEQUENCE [LARGE SCALE GENOMIC DNA]</scope>
    <source>
        <strain evidence="2">ATCC 25834 / NCTC 10147 / HRC/581</strain>
    </source>
</reference>
<keyword evidence="2" id="KW-1185">Reference proteome</keyword>
<dbReference type="KEGG" id="mco:MCJ_005040"/>
<organism evidence="1 2">
    <name type="scientific">Mesomycoplasma conjunctivae (strain ATCC 25834 / NCTC 10147 / HRC/581)</name>
    <name type="common">Mycoplasma conjunctivae</name>
    <dbReference type="NCBI Taxonomy" id="572263"/>
    <lineage>
        <taxon>Bacteria</taxon>
        <taxon>Bacillati</taxon>
        <taxon>Mycoplasmatota</taxon>
        <taxon>Mycoplasmoidales</taxon>
        <taxon>Metamycoplasmataceae</taxon>
        <taxon>Mesomycoplasma</taxon>
    </lineage>
</organism>
<sequence>MSKINYHQLFEESKKEFNANRSLEPGNYLVKILSADVVLQDYKFGNSNTIVKLQTLQISFEVIMGKRKGFTNKLILILDPRYKDKTSDKNAGYKKFMTSIYQLGFICEMFGIPWQYIEQIKNSSQELNGKQIGIRANQVKNEQGIFTYYNIITSKEQVDLLYELQEKEFKSALAAQQKSLALSPKYTPLNSFASNNENKNPIFINEDDTTVSDFIIDELDSMNKD</sequence>
<name>C5J6U6_MESCH</name>
<dbReference type="AlphaFoldDB" id="C5J6U6"/>